<feature type="domain" description="Chemoreceptor zinc-binding" evidence="1">
    <location>
        <begin position="42"/>
        <end position="110"/>
    </location>
</feature>
<dbReference type="AlphaFoldDB" id="A0A2S9GZ51"/>
<gene>
    <name evidence="2" type="ORF">S2091_2323</name>
</gene>
<reference evidence="2 3" key="1">
    <citation type="submission" date="2018-02" db="EMBL/GenBank/DDBJ databases">
        <title>Solimicrobium silvestre gen. nov., sp. nov., isolated from alpine forest soil.</title>
        <authorList>
            <person name="Margesin R."/>
            <person name="Albuquerque L."/>
            <person name="Zhang D.-C."/>
            <person name="Froufe H.J.C."/>
            <person name="Severino R."/>
            <person name="Roxo I."/>
            <person name="Egas C."/>
            <person name="Da Costa M.S."/>
        </authorList>
    </citation>
    <scope>NUCLEOTIDE SEQUENCE [LARGE SCALE GENOMIC DNA]</scope>
    <source>
        <strain evidence="2 3">S20-91</strain>
    </source>
</reference>
<protein>
    <submittedName>
        <fullName evidence="2">MCP-signal associated domain</fullName>
    </submittedName>
</protein>
<organism evidence="2 3">
    <name type="scientific">Solimicrobium silvestre</name>
    <dbReference type="NCBI Taxonomy" id="2099400"/>
    <lineage>
        <taxon>Bacteria</taxon>
        <taxon>Pseudomonadati</taxon>
        <taxon>Pseudomonadota</taxon>
        <taxon>Betaproteobacteria</taxon>
        <taxon>Burkholderiales</taxon>
        <taxon>Oxalobacteraceae</taxon>
        <taxon>Solimicrobium</taxon>
    </lineage>
</organism>
<accession>A0A2S9GZ51</accession>
<dbReference type="InterPro" id="IPR025991">
    <property type="entry name" value="Chemoreceptor_zinc-bind_dom"/>
</dbReference>
<dbReference type="Proteomes" id="UP000237839">
    <property type="component" value="Unassembled WGS sequence"/>
</dbReference>
<sequence length="151" mass="17268">MFKIFSFLKSGSRTDNVPDLANNQIQEKVARDLDVKSAVLAHENWKLRLTAYLSDQSTENLRPEVICFDDRCDLGKWLHGDAKQCFGDHPRFQSLVGEHKNFHYHASNVVSLKMQGKKEKAELLLNSEFQKCSERVISMLNELGDETVVAQ</sequence>
<dbReference type="OrthoDB" id="8613985at2"/>
<dbReference type="Pfam" id="PF13682">
    <property type="entry name" value="CZB"/>
    <property type="match status" value="1"/>
</dbReference>
<name>A0A2S9GZ51_9BURK</name>
<comment type="caution">
    <text evidence="2">The sequence shown here is derived from an EMBL/GenBank/DDBJ whole genome shotgun (WGS) entry which is preliminary data.</text>
</comment>
<evidence type="ECO:0000313" key="3">
    <source>
        <dbReference type="Proteomes" id="UP000237839"/>
    </source>
</evidence>
<keyword evidence="3" id="KW-1185">Reference proteome</keyword>
<evidence type="ECO:0000259" key="1">
    <source>
        <dbReference type="Pfam" id="PF13682"/>
    </source>
</evidence>
<proteinExistence type="predicted"/>
<dbReference type="EMBL" id="PUGF01000010">
    <property type="protein sequence ID" value="PRC92906.1"/>
    <property type="molecule type" value="Genomic_DNA"/>
</dbReference>
<dbReference type="RefSeq" id="WP_105531979.1">
    <property type="nucleotide sequence ID" value="NZ_PUGF01000010.1"/>
</dbReference>
<dbReference type="Gene3D" id="1.20.120.30">
    <property type="entry name" value="Aspartate receptor, ligand-binding domain"/>
    <property type="match status" value="1"/>
</dbReference>
<evidence type="ECO:0000313" key="2">
    <source>
        <dbReference type="EMBL" id="PRC92906.1"/>
    </source>
</evidence>